<dbReference type="SUPFAM" id="SSF53474">
    <property type="entry name" value="alpha/beta-Hydrolases"/>
    <property type="match status" value="1"/>
</dbReference>
<evidence type="ECO:0000313" key="4">
    <source>
        <dbReference type="Proteomes" id="UP000292884"/>
    </source>
</evidence>
<evidence type="ECO:0000259" key="2">
    <source>
        <dbReference type="Pfam" id="PF13026"/>
    </source>
</evidence>
<dbReference type="InterPro" id="IPR022742">
    <property type="entry name" value="Hydrolase_4"/>
</dbReference>
<dbReference type="Pfam" id="PF12146">
    <property type="entry name" value="Hydrolase_4"/>
    <property type="match status" value="1"/>
</dbReference>
<name>A0A4V2MJA7_9SPHI</name>
<protein>
    <submittedName>
        <fullName evidence="3">DUF3887 domain-containing protein</fullName>
    </submittedName>
</protein>
<dbReference type="PANTHER" id="PTHR43265:SF1">
    <property type="entry name" value="ESTERASE ESTD"/>
    <property type="match status" value="1"/>
</dbReference>
<keyword evidence="4" id="KW-1185">Reference proteome</keyword>
<reference evidence="3 4" key="1">
    <citation type="submission" date="2019-02" db="EMBL/GenBank/DDBJ databases">
        <title>Pedobacter sp. RP-1-13 sp. nov., isolated from Arctic soil.</title>
        <authorList>
            <person name="Dahal R.H."/>
        </authorList>
    </citation>
    <scope>NUCLEOTIDE SEQUENCE [LARGE SCALE GENOMIC DNA]</scope>
    <source>
        <strain evidence="3 4">RP-1-13</strain>
    </source>
</reference>
<dbReference type="Gene3D" id="3.10.450.590">
    <property type="match status" value="1"/>
</dbReference>
<dbReference type="EMBL" id="SJSK01000001">
    <property type="protein sequence ID" value="TCC93486.1"/>
    <property type="molecule type" value="Genomic_DNA"/>
</dbReference>
<organism evidence="3 4">
    <name type="scientific">Pedobacter frigiditerrae</name>
    <dbReference type="NCBI Taxonomy" id="2530452"/>
    <lineage>
        <taxon>Bacteria</taxon>
        <taxon>Pseudomonadati</taxon>
        <taxon>Bacteroidota</taxon>
        <taxon>Sphingobacteriia</taxon>
        <taxon>Sphingobacteriales</taxon>
        <taxon>Sphingobacteriaceae</taxon>
        <taxon>Pedobacter</taxon>
    </lineage>
</organism>
<dbReference type="AlphaFoldDB" id="A0A4V2MJA7"/>
<dbReference type="InterPro" id="IPR029058">
    <property type="entry name" value="AB_hydrolase_fold"/>
</dbReference>
<gene>
    <name evidence="3" type="ORF">EZ428_01580</name>
</gene>
<dbReference type="RefSeq" id="WP_131551354.1">
    <property type="nucleotide sequence ID" value="NZ_SJSK01000001.1"/>
</dbReference>
<feature type="domain" description="Serine aminopeptidase S33" evidence="1">
    <location>
        <begin position="224"/>
        <end position="403"/>
    </location>
</feature>
<evidence type="ECO:0000313" key="3">
    <source>
        <dbReference type="EMBL" id="TCC93486.1"/>
    </source>
</evidence>
<dbReference type="OrthoDB" id="9809549at2"/>
<dbReference type="GO" id="GO:0052689">
    <property type="term" value="F:carboxylic ester hydrolase activity"/>
    <property type="evidence" value="ECO:0007669"/>
    <property type="project" value="TreeGrafter"/>
</dbReference>
<feature type="domain" description="DUF3887" evidence="2">
    <location>
        <begin position="32"/>
        <end position="118"/>
    </location>
</feature>
<dbReference type="Gene3D" id="3.40.50.1820">
    <property type="entry name" value="alpha/beta hydrolase"/>
    <property type="match status" value="1"/>
</dbReference>
<dbReference type="InterPro" id="IPR053145">
    <property type="entry name" value="AB_hydrolase_Est10"/>
</dbReference>
<proteinExistence type="predicted"/>
<sequence length="436" mass="47714">MKKAFLVIALLLVSTIGFSQNVISLFNKTNSFFIYMAEAKYDTAHLFFDEAEQAKITPDNLKKLWDNITTNLGKPEILDAISSKVQGDFYAVTVEGKFEKAEQNFVLMFNKKEKIVGLFMPPKAATYTKPAYADTALYTEKSVYLQTPGHQLAAIITTPKNKTNFPVVVLVHGSGPGDMDETVGPNKPFRDIATGLASKGIASVRYVKRTLVYAGEFNKVFTAKEEVTDDALAAIAMAKTIMGADQKSIYVLGHSLGGMLAPRLATLAPSIKGIILAAAPARKLADIIIDQNKYIVELAKDTTKATQVKLGEAIKEIEAAKLVKLAPNMKPDSVILGLPAAYWVDLNAYDQVATAKKLKQRILVFQGGNDFQVAMADFNIWNAALGKSANAKLKLYPELNHLLSPQTEKAYTQQYQVPVNVSEQLISDIALWISGK</sequence>
<evidence type="ECO:0000259" key="1">
    <source>
        <dbReference type="Pfam" id="PF12146"/>
    </source>
</evidence>
<accession>A0A4V2MJA7</accession>
<dbReference type="InterPro" id="IPR024981">
    <property type="entry name" value="DUF3887"/>
</dbReference>
<dbReference type="PANTHER" id="PTHR43265">
    <property type="entry name" value="ESTERASE ESTD"/>
    <property type="match status" value="1"/>
</dbReference>
<dbReference type="Proteomes" id="UP000292884">
    <property type="component" value="Unassembled WGS sequence"/>
</dbReference>
<dbReference type="Pfam" id="PF13026">
    <property type="entry name" value="DUF3887"/>
    <property type="match status" value="1"/>
</dbReference>
<comment type="caution">
    <text evidence="3">The sequence shown here is derived from an EMBL/GenBank/DDBJ whole genome shotgun (WGS) entry which is preliminary data.</text>
</comment>